<dbReference type="EMBL" id="QNUK01000045">
    <property type="protein sequence ID" value="KAF5905399.1"/>
    <property type="molecule type" value="Genomic_DNA"/>
</dbReference>
<comment type="caution">
    <text evidence="2">The sequence shown here is derived from an EMBL/GenBank/DDBJ whole genome shotgun (WGS) entry which is preliminary data.</text>
</comment>
<gene>
    <name evidence="2" type="ORF">DAT39_004843</name>
</gene>
<feature type="region of interest" description="Disordered" evidence="1">
    <location>
        <begin position="1"/>
        <end position="184"/>
    </location>
</feature>
<dbReference type="OrthoDB" id="8957463at2759"/>
<feature type="compositionally biased region" description="Basic residues" evidence="1">
    <location>
        <begin position="82"/>
        <end position="100"/>
    </location>
</feature>
<sequence>MTIGKSSKKQKAPRSSPFLDQDKGPYGRLHEPETGLGTEVQITKKQASLAGEENSRDFPDDLEPCVSDFSEGMMEDDGTTLLKRKPSRLSRRWSRKSSRRIKSDKSSEDTDKQSTETEVAPSMNSNMDVDLATQPESGSGSRAPEPMLVHFSIREDADDQKLIPEKEERQKETKEKMKEVDKEGKADVENMKVIKRSSIRNYRKVFGLCGVLKN</sequence>
<organism evidence="2 3">
    <name type="scientific">Clarias magur</name>
    <name type="common">Asian catfish</name>
    <name type="synonym">Macropteronotus magur</name>
    <dbReference type="NCBI Taxonomy" id="1594786"/>
    <lineage>
        <taxon>Eukaryota</taxon>
        <taxon>Metazoa</taxon>
        <taxon>Chordata</taxon>
        <taxon>Craniata</taxon>
        <taxon>Vertebrata</taxon>
        <taxon>Euteleostomi</taxon>
        <taxon>Actinopterygii</taxon>
        <taxon>Neopterygii</taxon>
        <taxon>Teleostei</taxon>
        <taxon>Ostariophysi</taxon>
        <taxon>Siluriformes</taxon>
        <taxon>Clariidae</taxon>
        <taxon>Clarias</taxon>
    </lineage>
</organism>
<reference evidence="2" key="1">
    <citation type="submission" date="2020-07" db="EMBL/GenBank/DDBJ databases">
        <title>Clarias magur genome sequencing, assembly and annotation.</title>
        <authorList>
            <person name="Kushwaha B."/>
            <person name="Kumar R."/>
            <person name="Das P."/>
            <person name="Joshi C.G."/>
            <person name="Kumar D."/>
            <person name="Nagpure N.S."/>
            <person name="Pandey M."/>
            <person name="Agarwal S."/>
            <person name="Srivastava S."/>
            <person name="Singh M."/>
            <person name="Sahoo L."/>
            <person name="Jayasankar P."/>
            <person name="Meher P.K."/>
            <person name="Koringa P.G."/>
            <person name="Iquebal M.A."/>
            <person name="Das S.P."/>
            <person name="Bit A."/>
            <person name="Patnaik S."/>
            <person name="Patel N."/>
            <person name="Shah T.M."/>
            <person name="Hinsu A."/>
            <person name="Jena J.K."/>
        </authorList>
    </citation>
    <scope>NUCLEOTIDE SEQUENCE</scope>
    <source>
        <strain evidence="2">CIFAMagur01</strain>
        <tissue evidence="2">Testis</tissue>
    </source>
</reference>
<feature type="compositionally biased region" description="Basic and acidic residues" evidence="1">
    <location>
        <begin position="101"/>
        <end position="115"/>
    </location>
</feature>
<feature type="compositionally biased region" description="Basic and acidic residues" evidence="1">
    <location>
        <begin position="152"/>
        <end position="184"/>
    </location>
</feature>
<evidence type="ECO:0000313" key="3">
    <source>
        <dbReference type="Proteomes" id="UP000727407"/>
    </source>
</evidence>
<proteinExistence type="predicted"/>
<feature type="non-terminal residue" evidence="2">
    <location>
        <position position="1"/>
    </location>
</feature>
<feature type="compositionally biased region" description="Basic residues" evidence="1">
    <location>
        <begin position="1"/>
        <end position="12"/>
    </location>
</feature>
<dbReference type="Proteomes" id="UP000727407">
    <property type="component" value="Unassembled WGS sequence"/>
</dbReference>
<feature type="compositionally biased region" description="Basic and acidic residues" evidence="1">
    <location>
        <begin position="20"/>
        <end position="33"/>
    </location>
</feature>
<dbReference type="AlphaFoldDB" id="A0A8J4X879"/>
<keyword evidence="3" id="KW-1185">Reference proteome</keyword>
<evidence type="ECO:0000313" key="2">
    <source>
        <dbReference type="EMBL" id="KAF5905399.1"/>
    </source>
</evidence>
<protein>
    <submittedName>
        <fullName evidence="2">YTH domain-containing protein 1-like</fullName>
    </submittedName>
</protein>
<accession>A0A8J4X879</accession>
<evidence type="ECO:0000256" key="1">
    <source>
        <dbReference type="SAM" id="MobiDB-lite"/>
    </source>
</evidence>
<name>A0A8J4X879_CLAMG</name>